<dbReference type="RefSeq" id="XP_025829460.1">
    <property type="nucleotide sequence ID" value="XM_025973675.1"/>
</dbReference>
<dbReference type="InterPro" id="IPR018499">
    <property type="entry name" value="Tetraspanin/Peripherin"/>
</dbReference>
<name>A0A7F5QWG1_AGRPL</name>
<evidence type="ECO:0000313" key="8">
    <source>
        <dbReference type="RefSeq" id="XP_025829460.1"/>
    </source>
</evidence>
<dbReference type="PANTHER" id="PTHR19282:SF544">
    <property type="entry name" value="TETRASPANIN"/>
    <property type="match status" value="1"/>
</dbReference>
<evidence type="ECO:0000313" key="9">
    <source>
        <dbReference type="RefSeq" id="XP_025829461.1"/>
    </source>
</evidence>
<dbReference type="AlphaFoldDB" id="A0A7F5QWG1"/>
<keyword evidence="4 6" id="KW-1133">Transmembrane helix</keyword>
<gene>
    <name evidence="8 9 10 11" type="primary">LOC108741080</name>
</gene>
<dbReference type="GeneID" id="108741080"/>
<sequence length="252" mass="28605">MDKLIGRDEGCCTVNYLKQALHIFNVIFLLAGLGVLGVAIWTISDKYQYVTLLTTVTYEVLIYFLLFAGALVLLIAVIGCCAISKENRPMLICYIFALILIFLLEAMVGLMSYVYDEQLETELEMNLNNTFLTTYSIDETKTKAIDFLQMEFHCCGAVSFDDWKYSRWRTENLSGKNLVPDSCCKTILPECGKRDHPSNINYSGCLTKMAHHMKYHLFVLCAVGLGICVVQIIGIILSCKLYFKLRNVIDYD</sequence>
<dbReference type="RefSeq" id="XP_025829462.1">
    <property type="nucleotide sequence ID" value="XM_025973677.1"/>
</dbReference>
<evidence type="ECO:0000313" key="7">
    <source>
        <dbReference type="Proteomes" id="UP000192223"/>
    </source>
</evidence>
<feature type="transmembrane region" description="Helical" evidence="6">
    <location>
        <begin position="21"/>
        <end position="41"/>
    </location>
</feature>
<feature type="transmembrane region" description="Helical" evidence="6">
    <location>
        <begin position="61"/>
        <end position="84"/>
    </location>
</feature>
<dbReference type="PIRSF" id="PIRSF002419">
    <property type="entry name" value="Tetraspanin"/>
    <property type="match status" value="1"/>
</dbReference>
<dbReference type="RefSeq" id="XP_025829461.1">
    <property type="nucleotide sequence ID" value="XM_025973676.1"/>
</dbReference>
<organism evidence="7 9">
    <name type="scientific">Agrilus planipennis</name>
    <name type="common">Emerald ash borer</name>
    <name type="synonym">Agrilus marcopoli</name>
    <dbReference type="NCBI Taxonomy" id="224129"/>
    <lineage>
        <taxon>Eukaryota</taxon>
        <taxon>Metazoa</taxon>
        <taxon>Ecdysozoa</taxon>
        <taxon>Arthropoda</taxon>
        <taxon>Hexapoda</taxon>
        <taxon>Insecta</taxon>
        <taxon>Pterygota</taxon>
        <taxon>Neoptera</taxon>
        <taxon>Endopterygota</taxon>
        <taxon>Coleoptera</taxon>
        <taxon>Polyphaga</taxon>
        <taxon>Elateriformia</taxon>
        <taxon>Buprestoidea</taxon>
        <taxon>Buprestidae</taxon>
        <taxon>Agrilinae</taxon>
        <taxon>Agrilus</taxon>
    </lineage>
</organism>
<feature type="transmembrane region" description="Helical" evidence="6">
    <location>
        <begin position="215"/>
        <end position="237"/>
    </location>
</feature>
<dbReference type="PRINTS" id="PR00259">
    <property type="entry name" value="TMFOUR"/>
</dbReference>
<proteinExistence type="inferred from homology"/>
<dbReference type="InterPro" id="IPR008952">
    <property type="entry name" value="Tetraspanin_EC2_sf"/>
</dbReference>
<evidence type="ECO:0000313" key="11">
    <source>
        <dbReference type="RefSeq" id="XP_025829463.1"/>
    </source>
</evidence>
<comment type="similarity">
    <text evidence="2 6">Belongs to the tetraspanin (TM4SF) family.</text>
</comment>
<comment type="subcellular location">
    <subcellularLocation>
        <location evidence="1 6">Membrane</location>
        <topology evidence="1 6">Multi-pass membrane protein</topology>
    </subcellularLocation>
</comment>
<dbReference type="InterPro" id="IPR000301">
    <property type="entry name" value="Tetraspanin_animals"/>
</dbReference>
<dbReference type="CDD" id="cd03155">
    <property type="entry name" value="CD151_like_LEL"/>
    <property type="match status" value="1"/>
</dbReference>
<dbReference type="GO" id="GO:0005886">
    <property type="term" value="C:plasma membrane"/>
    <property type="evidence" value="ECO:0007669"/>
    <property type="project" value="TreeGrafter"/>
</dbReference>
<feature type="transmembrane region" description="Helical" evidence="6">
    <location>
        <begin position="91"/>
        <end position="115"/>
    </location>
</feature>
<dbReference type="Pfam" id="PF00335">
    <property type="entry name" value="Tetraspanin"/>
    <property type="match status" value="1"/>
</dbReference>
<evidence type="ECO:0000313" key="10">
    <source>
        <dbReference type="RefSeq" id="XP_025829462.1"/>
    </source>
</evidence>
<dbReference type="Proteomes" id="UP000192223">
    <property type="component" value="Unplaced"/>
</dbReference>
<keyword evidence="5 6" id="KW-0472">Membrane</keyword>
<accession>A0A7F5QWG1</accession>
<evidence type="ECO:0000256" key="6">
    <source>
        <dbReference type="RuleBase" id="RU361218"/>
    </source>
</evidence>
<evidence type="ECO:0000256" key="2">
    <source>
        <dbReference type="ARBA" id="ARBA00006840"/>
    </source>
</evidence>
<evidence type="ECO:0000256" key="3">
    <source>
        <dbReference type="ARBA" id="ARBA00022692"/>
    </source>
</evidence>
<dbReference type="KEGG" id="apln:108741080"/>
<protein>
    <recommendedName>
        <fullName evidence="6">Tetraspanin</fullName>
    </recommendedName>
</protein>
<dbReference type="Gene3D" id="1.10.1450.10">
    <property type="entry name" value="Tetraspanin"/>
    <property type="match status" value="1"/>
</dbReference>
<dbReference type="PANTHER" id="PTHR19282">
    <property type="entry name" value="TETRASPANIN"/>
    <property type="match status" value="1"/>
</dbReference>
<keyword evidence="3 6" id="KW-0812">Transmembrane</keyword>
<dbReference type="OrthoDB" id="9993879at2759"/>
<reference evidence="8 9" key="1">
    <citation type="submission" date="2025-04" db="UniProtKB">
        <authorList>
            <consortium name="RefSeq"/>
        </authorList>
    </citation>
    <scope>IDENTIFICATION</scope>
    <source>
        <tissue evidence="8 9">Entire body</tissue>
    </source>
</reference>
<dbReference type="RefSeq" id="XP_025829463.1">
    <property type="nucleotide sequence ID" value="XM_025973678.1"/>
</dbReference>
<dbReference type="SUPFAM" id="SSF48652">
    <property type="entry name" value="Tetraspanin"/>
    <property type="match status" value="1"/>
</dbReference>
<evidence type="ECO:0000256" key="4">
    <source>
        <dbReference type="ARBA" id="ARBA00022989"/>
    </source>
</evidence>
<evidence type="ECO:0000256" key="5">
    <source>
        <dbReference type="ARBA" id="ARBA00023136"/>
    </source>
</evidence>
<keyword evidence="7" id="KW-1185">Reference proteome</keyword>
<evidence type="ECO:0000256" key="1">
    <source>
        <dbReference type="ARBA" id="ARBA00004141"/>
    </source>
</evidence>